<organism evidence="2 3">
    <name type="scientific">Beauveria bassiana (strain ARSEF 2860)</name>
    <name type="common">White muscardine disease fungus</name>
    <name type="synonym">Tritirachium shiotae</name>
    <dbReference type="NCBI Taxonomy" id="655819"/>
    <lineage>
        <taxon>Eukaryota</taxon>
        <taxon>Fungi</taxon>
        <taxon>Dikarya</taxon>
        <taxon>Ascomycota</taxon>
        <taxon>Pezizomycotina</taxon>
        <taxon>Sordariomycetes</taxon>
        <taxon>Hypocreomycetidae</taxon>
        <taxon>Hypocreales</taxon>
        <taxon>Cordycipitaceae</taxon>
        <taxon>Beauveria</taxon>
    </lineage>
</organism>
<dbReference type="EMBL" id="JH725243">
    <property type="protein sequence ID" value="EJP60894.1"/>
    <property type="molecule type" value="Genomic_DNA"/>
</dbReference>
<evidence type="ECO:0000313" key="3">
    <source>
        <dbReference type="Proteomes" id="UP000002762"/>
    </source>
</evidence>
<feature type="compositionally biased region" description="Low complexity" evidence="1">
    <location>
        <begin position="240"/>
        <end position="251"/>
    </location>
</feature>
<dbReference type="Proteomes" id="UP000002762">
    <property type="component" value="Unassembled WGS sequence"/>
</dbReference>
<proteinExistence type="predicted"/>
<accession>J4KKR1</accession>
<evidence type="ECO:0000313" key="2">
    <source>
        <dbReference type="EMBL" id="EJP60894.1"/>
    </source>
</evidence>
<dbReference type="AlphaFoldDB" id="J4KKR1"/>
<dbReference type="RefSeq" id="XP_008603479.1">
    <property type="nucleotide sequence ID" value="XM_008605257.1"/>
</dbReference>
<reference evidence="2 3" key="1">
    <citation type="journal article" date="2012" name="Sci. Rep.">
        <title>Genomic perspectives on the evolution of fungal entomopathogenicity in Beauveria bassiana.</title>
        <authorList>
            <person name="Xiao G."/>
            <person name="Ying S.H."/>
            <person name="Zheng P."/>
            <person name="Wang Z.L."/>
            <person name="Zhang S."/>
            <person name="Xie X.Q."/>
            <person name="Shang Y."/>
            <person name="St Leger R.J."/>
            <person name="Zhao G.P."/>
            <person name="Wang C."/>
            <person name="Feng M.G."/>
        </authorList>
    </citation>
    <scope>NUCLEOTIDE SEQUENCE [LARGE SCALE GENOMIC DNA]</scope>
    <source>
        <strain evidence="2 3">ARSEF 2860</strain>
    </source>
</reference>
<gene>
    <name evidence="2" type="ORF">BBA_10160</name>
</gene>
<protein>
    <submittedName>
        <fullName evidence="2">Gp24-like protein</fullName>
    </submittedName>
</protein>
<dbReference type="STRING" id="655819.J4KKR1"/>
<dbReference type="InParanoid" id="J4KKR1"/>
<keyword evidence="3" id="KW-1185">Reference proteome</keyword>
<evidence type="ECO:0000256" key="1">
    <source>
        <dbReference type="SAM" id="MobiDB-lite"/>
    </source>
</evidence>
<name>J4KKR1_BEAB2</name>
<sequence length="315" mass="33520">MAVQNIHLGWAAKNVPDSGLEDITFPMAMPNAPHEEGYYFEQAIAFENTPKGMDPNLVIYTGLQPRPDRNGKSIVHAAFSSFFPGTTTSDSNCYDTADGGPGVSCAIDVQSSYDDTFHLHIKVANQTSYVGTLINHSSGQRWPMGSFDLPTGVSGMKGGNWVGFMEYYLTTIDDCSKYPDTAAIFGSPFTSTTGVNMSLTDPFKDQACDDTMPWHVTEVAQGTLEITIGKNTTTSKRPISTTATKAGTSSTVVCGSHSPKDEPTPHPGWDGPAPNPGWDGPAPNPGWDGPAPNPGWDGPAPNQGWDGPASSDEPN</sequence>
<dbReference type="GeneID" id="19893172"/>
<feature type="region of interest" description="Disordered" evidence="1">
    <location>
        <begin position="231"/>
        <end position="315"/>
    </location>
</feature>
<dbReference type="HOGENOM" id="CLU_083946_0_0_1"/>